<feature type="signal peptide" evidence="1">
    <location>
        <begin position="1"/>
        <end position="22"/>
    </location>
</feature>
<evidence type="ECO:0000256" key="1">
    <source>
        <dbReference type="SAM" id="SignalP"/>
    </source>
</evidence>
<keyword evidence="3" id="KW-1185">Reference proteome</keyword>
<protein>
    <submittedName>
        <fullName evidence="2">Uncharacterized protein</fullName>
    </submittedName>
</protein>
<accession>A0A8K0XQQ9</accession>
<dbReference type="AlphaFoldDB" id="A0A8K0XQQ9"/>
<proteinExistence type="predicted"/>
<reference evidence="2" key="1">
    <citation type="journal article" date="2021" name="New Phytol.">
        <title>Evolutionary innovations through gain and loss of genes in the ectomycorrhizal Boletales.</title>
        <authorList>
            <person name="Wu G."/>
            <person name="Miyauchi S."/>
            <person name="Morin E."/>
            <person name="Kuo A."/>
            <person name="Drula E."/>
            <person name="Varga T."/>
            <person name="Kohler A."/>
            <person name="Feng B."/>
            <person name="Cao Y."/>
            <person name="Lipzen A."/>
            <person name="Daum C."/>
            <person name="Hundley H."/>
            <person name="Pangilinan J."/>
            <person name="Johnson J."/>
            <person name="Barry K."/>
            <person name="LaButti K."/>
            <person name="Ng V."/>
            <person name="Ahrendt S."/>
            <person name="Min B."/>
            <person name="Choi I.G."/>
            <person name="Park H."/>
            <person name="Plett J.M."/>
            <person name="Magnuson J."/>
            <person name="Spatafora J.W."/>
            <person name="Nagy L.G."/>
            <person name="Henrissat B."/>
            <person name="Grigoriev I.V."/>
            <person name="Yang Z.L."/>
            <person name="Xu J."/>
            <person name="Martin F.M."/>
        </authorList>
    </citation>
    <scope>NUCLEOTIDE SEQUENCE</scope>
    <source>
        <strain evidence="2">KKN 215</strain>
    </source>
</reference>
<dbReference type="EMBL" id="JAEVFJ010000011">
    <property type="protein sequence ID" value="KAH8101713.1"/>
    <property type="molecule type" value="Genomic_DNA"/>
</dbReference>
<dbReference type="Proteomes" id="UP000813824">
    <property type="component" value="Unassembled WGS sequence"/>
</dbReference>
<feature type="chain" id="PRO_5035481766" evidence="1">
    <location>
        <begin position="23"/>
        <end position="81"/>
    </location>
</feature>
<name>A0A8K0XQQ9_9AGAR</name>
<gene>
    <name evidence="2" type="ORF">BXZ70DRAFT_1006967</name>
</gene>
<organism evidence="2 3">
    <name type="scientific">Cristinia sonorae</name>
    <dbReference type="NCBI Taxonomy" id="1940300"/>
    <lineage>
        <taxon>Eukaryota</taxon>
        <taxon>Fungi</taxon>
        <taxon>Dikarya</taxon>
        <taxon>Basidiomycota</taxon>
        <taxon>Agaricomycotina</taxon>
        <taxon>Agaricomycetes</taxon>
        <taxon>Agaricomycetidae</taxon>
        <taxon>Agaricales</taxon>
        <taxon>Pleurotineae</taxon>
        <taxon>Stephanosporaceae</taxon>
        <taxon>Cristinia</taxon>
    </lineage>
</organism>
<keyword evidence="1" id="KW-0732">Signal</keyword>
<sequence length="81" mass="8077">MVFTFLRILTAALVVLPALVSAAPLPIPQAVDDVAGTLGTPGTSLGPIIPGTIVSPVVPGTGVSPAPGDWNHEPALSRTLS</sequence>
<evidence type="ECO:0000313" key="3">
    <source>
        <dbReference type="Proteomes" id="UP000813824"/>
    </source>
</evidence>
<comment type="caution">
    <text evidence="2">The sequence shown here is derived from an EMBL/GenBank/DDBJ whole genome shotgun (WGS) entry which is preliminary data.</text>
</comment>
<evidence type="ECO:0000313" key="2">
    <source>
        <dbReference type="EMBL" id="KAH8101713.1"/>
    </source>
</evidence>